<evidence type="ECO:0000256" key="1">
    <source>
        <dbReference type="SAM" id="Phobius"/>
    </source>
</evidence>
<protein>
    <submittedName>
        <fullName evidence="2">Uncharacterized protein</fullName>
    </submittedName>
</protein>
<proteinExistence type="predicted"/>
<comment type="caution">
    <text evidence="2">The sequence shown here is derived from an EMBL/GenBank/DDBJ whole genome shotgun (WGS) entry which is preliminary data.</text>
</comment>
<dbReference type="AlphaFoldDB" id="A0A0A3IMW0"/>
<evidence type="ECO:0000313" key="3">
    <source>
        <dbReference type="Proteomes" id="UP000030408"/>
    </source>
</evidence>
<feature type="transmembrane region" description="Helical" evidence="1">
    <location>
        <begin position="97"/>
        <end position="122"/>
    </location>
</feature>
<keyword evidence="1" id="KW-1133">Transmembrane helix</keyword>
<reference evidence="2 3" key="1">
    <citation type="submission" date="2014-02" db="EMBL/GenBank/DDBJ databases">
        <title>Draft genome sequence of Lysinibacillus sinduriensis JCM 15800.</title>
        <authorList>
            <person name="Zhang F."/>
            <person name="Wang G."/>
            <person name="Zhang L."/>
        </authorList>
    </citation>
    <scope>NUCLEOTIDE SEQUENCE [LARGE SCALE GENOMIC DNA]</scope>
    <source>
        <strain evidence="2 3">JCM 15800</strain>
    </source>
</reference>
<feature type="transmembrane region" description="Helical" evidence="1">
    <location>
        <begin position="34"/>
        <end position="53"/>
    </location>
</feature>
<feature type="transmembrane region" description="Helical" evidence="1">
    <location>
        <begin position="7"/>
        <end position="28"/>
    </location>
</feature>
<keyword evidence="3" id="KW-1185">Reference proteome</keyword>
<keyword evidence="1" id="KW-0472">Membrane</keyword>
<dbReference type="Proteomes" id="UP000030408">
    <property type="component" value="Unassembled WGS sequence"/>
</dbReference>
<organism evidence="2 3">
    <name type="scientific">Ureibacillus sinduriensis BLB-1 = JCM 15800</name>
    <dbReference type="NCBI Taxonomy" id="1384057"/>
    <lineage>
        <taxon>Bacteria</taxon>
        <taxon>Bacillati</taxon>
        <taxon>Bacillota</taxon>
        <taxon>Bacilli</taxon>
        <taxon>Bacillales</taxon>
        <taxon>Caryophanaceae</taxon>
        <taxon>Ureibacillus</taxon>
    </lineage>
</organism>
<keyword evidence="1" id="KW-0812">Transmembrane</keyword>
<dbReference type="eggNOG" id="ENOG5030C8Z">
    <property type="taxonomic scope" value="Bacteria"/>
</dbReference>
<accession>A0A0A3IMW0</accession>
<feature type="transmembrane region" description="Helical" evidence="1">
    <location>
        <begin position="65"/>
        <end position="85"/>
    </location>
</feature>
<gene>
    <name evidence="2" type="ORF">CD33_08415</name>
</gene>
<evidence type="ECO:0000313" key="2">
    <source>
        <dbReference type="EMBL" id="KGR76177.1"/>
    </source>
</evidence>
<dbReference type="RefSeq" id="WP_036199861.1">
    <property type="nucleotide sequence ID" value="NZ_AVCY01000009.1"/>
</dbReference>
<dbReference type="EMBL" id="JPVO01000047">
    <property type="protein sequence ID" value="KGR76177.1"/>
    <property type="molecule type" value="Genomic_DNA"/>
</dbReference>
<name>A0A0A3IMW0_9BACL</name>
<sequence length="132" mass="15248">MKRKSILAVALLNIVIAALFQIVYWSTLYVKIDAFVFQFIVIPLVIMIINIALELKFKIGFYQYLLCEFLGVFFSVITMVVMSLIKHVELPPGEKILHADVLLIILISIVQIFILLFLNLLVYGGYRFYTKK</sequence>